<evidence type="ECO:0000313" key="3">
    <source>
        <dbReference type="EMBL" id="SLN12176.1"/>
    </source>
</evidence>
<evidence type="ECO:0000313" key="4">
    <source>
        <dbReference type="Proteomes" id="UP000193200"/>
    </source>
</evidence>
<dbReference type="InterPro" id="IPR013830">
    <property type="entry name" value="SGNH_hydro"/>
</dbReference>
<feature type="domain" description="SGNH hydrolase-type esterase" evidence="2">
    <location>
        <begin position="43"/>
        <end position="203"/>
    </location>
</feature>
<dbReference type="FunCoup" id="A0A1Y5R9W1">
    <property type="interactions" value="82"/>
</dbReference>
<dbReference type="EMBL" id="FWFR01000001">
    <property type="protein sequence ID" value="SLN12176.1"/>
    <property type="molecule type" value="Genomic_DNA"/>
</dbReference>
<dbReference type="InterPro" id="IPR036514">
    <property type="entry name" value="SGNH_hydro_sf"/>
</dbReference>
<dbReference type="PANTHER" id="PTHR30383">
    <property type="entry name" value="THIOESTERASE 1/PROTEASE 1/LYSOPHOSPHOLIPASE L1"/>
    <property type="match status" value="1"/>
</dbReference>
<dbReference type="OrthoDB" id="9786188at2"/>
<keyword evidence="3" id="KW-0378">Hydrolase</keyword>
<dbReference type="Pfam" id="PF13472">
    <property type="entry name" value="Lipase_GDSL_2"/>
    <property type="match status" value="1"/>
</dbReference>
<dbReference type="CDD" id="cd01822">
    <property type="entry name" value="Lysophospholipase_L1_like"/>
    <property type="match status" value="1"/>
</dbReference>
<feature type="signal peptide" evidence="1">
    <location>
        <begin position="1"/>
        <end position="18"/>
    </location>
</feature>
<organism evidence="3 4">
    <name type="scientific">Oceanibacterium hippocampi</name>
    <dbReference type="NCBI Taxonomy" id="745714"/>
    <lineage>
        <taxon>Bacteria</taxon>
        <taxon>Pseudomonadati</taxon>
        <taxon>Pseudomonadota</taxon>
        <taxon>Alphaproteobacteria</taxon>
        <taxon>Sneathiellales</taxon>
        <taxon>Sneathiellaceae</taxon>
        <taxon>Oceanibacterium</taxon>
    </lineage>
</organism>
<dbReference type="SUPFAM" id="SSF52266">
    <property type="entry name" value="SGNH hydrolase"/>
    <property type="match status" value="1"/>
</dbReference>
<dbReference type="EC" id="3.1.2.-" evidence="3"/>
<proteinExistence type="predicted"/>
<dbReference type="GO" id="GO:0004622">
    <property type="term" value="F:phosphatidylcholine lysophospholipase activity"/>
    <property type="evidence" value="ECO:0007669"/>
    <property type="project" value="TreeGrafter"/>
</dbReference>
<feature type="chain" id="PRO_5012124884" evidence="1">
    <location>
        <begin position="19"/>
        <end position="220"/>
    </location>
</feature>
<name>A0A1Y5R9W1_9PROT</name>
<dbReference type="AlphaFoldDB" id="A0A1Y5R9W1"/>
<sequence>MSRYGVARRLFNAGPLLAALIWVWTAAPAAAEATADDGVRLLALGDSLTAGYGLPADKAFTTQLERALKARGLAIEVIDAGVSGDTSAGGKARLDWALADNPGYALVELGANDALRGIDPADTRANLDAIIGSLKARGVRVLLAGMLAPPNMGRAYGEEFNAIFPALAQKHDVPLYPFFLDGVAADPALNQDDGIHPNGAGVAIIVDRLAPYIERLVNGD</sequence>
<evidence type="ECO:0000259" key="2">
    <source>
        <dbReference type="Pfam" id="PF13472"/>
    </source>
</evidence>
<dbReference type="RefSeq" id="WP_139839468.1">
    <property type="nucleotide sequence ID" value="NZ_FWFR01000001.1"/>
</dbReference>
<dbReference type="PANTHER" id="PTHR30383:SF24">
    <property type="entry name" value="THIOESTERASE 1_PROTEASE 1_LYSOPHOSPHOLIPASE L1"/>
    <property type="match status" value="1"/>
</dbReference>
<keyword evidence="4" id="KW-1185">Reference proteome</keyword>
<dbReference type="Gene3D" id="3.40.50.1110">
    <property type="entry name" value="SGNH hydrolase"/>
    <property type="match status" value="1"/>
</dbReference>
<dbReference type="InterPro" id="IPR051532">
    <property type="entry name" value="Ester_Hydrolysis_Enzymes"/>
</dbReference>
<dbReference type="Proteomes" id="UP000193200">
    <property type="component" value="Unassembled WGS sequence"/>
</dbReference>
<evidence type="ECO:0000256" key="1">
    <source>
        <dbReference type="SAM" id="SignalP"/>
    </source>
</evidence>
<dbReference type="InParanoid" id="A0A1Y5R9W1"/>
<keyword evidence="1" id="KW-0732">Signal</keyword>
<reference evidence="3 4" key="1">
    <citation type="submission" date="2017-03" db="EMBL/GenBank/DDBJ databases">
        <authorList>
            <person name="Afonso C.L."/>
            <person name="Miller P.J."/>
            <person name="Scott M.A."/>
            <person name="Spackman E."/>
            <person name="Goraichik I."/>
            <person name="Dimitrov K.M."/>
            <person name="Suarez D.L."/>
            <person name="Swayne D.E."/>
        </authorList>
    </citation>
    <scope>NUCLEOTIDE SEQUENCE [LARGE SCALE GENOMIC DNA]</scope>
    <source>
        <strain evidence="3 4">CECT 7691</strain>
    </source>
</reference>
<accession>A0A1Y5R9W1</accession>
<gene>
    <name evidence="3" type="primary">tesA</name>
    <name evidence="3" type="ORF">OCH7691_00135</name>
</gene>
<protein>
    <submittedName>
        <fullName evidence="3">Acyl-CoA thioesterase I</fullName>
        <ecNumber evidence="3">3.1.2.-</ecNumber>
    </submittedName>
</protein>